<dbReference type="Proteomes" id="UP001207930">
    <property type="component" value="Unassembled WGS sequence"/>
</dbReference>
<evidence type="ECO:0000256" key="2">
    <source>
        <dbReference type="SAM" id="Phobius"/>
    </source>
</evidence>
<gene>
    <name evidence="3" type="ORF">OKA04_09675</name>
</gene>
<keyword evidence="4" id="KW-1185">Reference proteome</keyword>
<name>A0ABT3FPS9_9BACT</name>
<sequence>MPEAIQFYCPACGITLRVPLAASGTQGPCPRCQQSIICPDLATGIGARRAGVPFSAPAAQASAEPPRPSRDADPFNPFSRKPEPLVSPPAPQPVSQPAPEPAPEPQPAPLPEPHPEPPPVPAPAPQPAPQSEPEPTPQLPPPPQPIPQPEPQPAPQPIPQPLPQAEPPAPAEPAPAFTFERVKQPPPIQQSRPEPFSGVKSPELPRTEAPVAEDPPVRRSGSSRKQRRDARAEAAEERSSASVGARALMILLLLFSLLAALVGFIAGYGFGARNVPIVNWFQPPPEKTDFLPGTNRAPSQPVTPEPETDRDPETQPVPPPPSSTEEIPPPPPTTEPPAGEDPAERPQEEPPSLKVISAPEAALKAFLSAPDWRTRAKHVLYPARTTEKMEAYHIDTPDGPTVPTQITLAASHDDPDTGERLFTYMVATEAHPRGFPVAIMKTPDGWKVDWDSFVEFRDDHFRRFASGEGSDTGTFHLLVRNTHHFGDKFPGSDKLSVFRVDPPLLDRDQYAFAPTGKDLQKALTASIEWGRPCAAVLQLTRKKNPDGTTRLEITNLVAPNWRPRP</sequence>
<protein>
    <submittedName>
        <fullName evidence="3">Uncharacterized protein</fullName>
    </submittedName>
</protein>
<evidence type="ECO:0000256" key="1">
    <source>
        <dbReference type="SAM" id="MobiDB-lite"/>
    </source>
</evidence>
<keyword evidence="2" id="KW-1133">Transmembrane helix</keyword>
<reference evidence="3 4" key="1">
    <citation type="submission" date="2022-10" db="EMBL/GenBank/DDBJ databases">
        <title>Luteolibacter flavescens strain MCCC 1K03193, whole genome shotgun sequencing project.</title>
        <authorList>
            <person name="Zhao G."/>
            <person name="Shen L."/>
        </authorList>
    </citation>
    <scope>NUCLEOTIDE SEQUENCE [LARGE SCALE GENOMIC DNA]</scope>
    <source>
        <strain evidence="3 4">MCCC 1K03193</strain>
    </source>
</reference>
<keyword evidence="2" id="KW-0812">Transmembrane</keyword>
<feature type="region of interest" description="Disordered" evidence="1">
    <location>
        <begin position="286"/>
        <end position="355"/>
    </location>
</feature>
<keyword evidence="2" id="KW-0472">Membrane</keyword>
<feature type="compositionally biased region" description="Pro residues" evidence="1">
    <location>
        <begin position="315"/>
        <end position="335"/>
    </location>
</feature>
<dbReference type="RefSeq" id="WP_264500953.1">
    <property type="nucleotide sequence ID" value="NZ_JAPDDS010000004.1"/>
</dbReference>
<comment type="caution">
    <text evidence="3">The sequence shown here is derived from an EMBL/GenBank/DDBJ whole genome shotgun (WGS) entry which is preliminary data.</text>
</comment>
<organism evidence="3 4">
    <name type="scientific">Luteolibacter flavescens</name>
    <dbReference type="NCBI Taxonomy" id="1859460"/>
    <lineage>
        <taxon>Bacteria</taxon>
        <taxon>Pseudomonadati</taxon>
        <taxon>Verrucomicrobiota</taxon>
        <taxon>Verrucomicrobiia</taxon>
        <taxon>Verrucomicrobiales</taxon>
        <taxon>Verrucomicrobiaceae</taxon>
        <taxon>Luteolibacter</taxon>
    </lineage>
</organism>
<feature type="compositionally biased region" description="Basic and acidic residues" evidence="1">
    <location>
        <begin position="229"/>
        <end position="239"/>
    </location>
</feature>
<dbReference type="EMBL" id="JAPDDS010000004">
    <property type="protein sequence ID" value="MCW1884995.1"/>
    <property type="molecule type" value="Genomic_DNA"/>
</dbReference>
<feature type="transmembrane region" description="Helical" evidence="2">
    <location>
        <begin position="248"/>
        <end position="270"/>
    </location>
</feature>
<proteinExistence type="predicted"/>
<feature type="compositionally biased region" description="Pro residues" evidence="1">
    <location>
        <begin position="85"/>
        <end position="173"/>
    </location>
</feature>
<accession>A0ABT3FPS9</accession>
<evidence type="ECO:0000313" key="4">
    <source>
        <dbReference type="Proteomes" id="UP001207930"/>
    </source>
</evidence>
<feature type="region of interest" description="Disordered" evidence="1">
    <location>
        <begin position="57"/>
        <end position="242"/>
    </location>
</feature>
<evidence type="ECO:0000313" key="3">
    <source>
        <dbReference type="EMBL" id="MCW1884995.1"/>
    </source>
</evidence>